<evidence type="ECO:0000256" key="1">
    <source>
        <dbReference type="SAM" id="MobiDB-lite"/>
    </source>
</evidence>
<evidence type="ECO:0000313" key="2">
    <source>
        <dbReference type="EMBL" id="CAG9316138.1"/>
    </source>
</evidence>
<dbReference type="AlphaFoldDB" id="A0AAU9IRP0"/>
<comment type="caution">
    <text evidence="2">The sequence shown here is derived from an EMBL/GenBank/DDBJ whole genome shotgun (WGS) entry which is preliminary data.</text>
</comment>
<proteinExistence type="predicted"/>
<dbReference type="EMBL" id="CAJZBQ010000015">
    <property type="protein sequence ID" value="CAG9316138.1"/>
    <property type="molecule type" value="Genomic_DNA"/>
</dbReference>
<evidence type="ECO:0000313" key="3">
    <source>
        <dbReference type="Proteomes" id="UP001162131"/>
    </source>
</evidence>
<feature type="region of interest" description="Disordered" evidence="1">
    <location>
        <begin position="510"/>
        <end position="536"/>
    </location>
</feature>
<dbReference type="Proteomes" id="UP001162131">
    <property type="component" value="Unassembled WGS sequence"/>
</dbReference>
<keyword evidence="3" id="KW-1185">Reference proteome</keyword>
<feature type="region of interest" description="Disordered" evidence="1">
    <location>
        <begin position="660"/>
        <end position="690"/>
    </location>
</feature>
<organism evidence="2 3">
    <name type="scientific">Blepharisma stoltei</name>
    <dbReference type="NCBI Taxonomy" id="1481888"/>
    <lineage>
        <taxon>Eukaryota</taxon>
        <taxon>Sar</taxon>
        <taxon>Alveolata</taxon>
        <taxon>Ciliophora</taxon>
        <taxon>Postciliodesmatophora</taxon>
        <taxon>Heterotrichea</taxon>
        <taxon>Heterotrichida</taxon>
        <taxon>Blepharismidae</taxon>
        <taxon>Blepharisma</taxon>
    </lineage>
</organism>
<feature type="compositionally biased region" description="Polar residues" evidence="1">
    <location>
        <begin position="660"/>
        <end position="672"/>
    </location>
</feature>
<protein>
    <submittedName>
        <fullName evidence="2">Uncharacterized protein</fullName>
    </submittedName>
</protein>
<feature type="compositionally biased region" description="Low complexity" evidence="1">
    <location>
        <begin position="521"/>
        <end position="536"/>
    </location>
</feature>
<name>A0AAU9IRP0_9CILI</name>
<feature type="compositionally biased region" description="Polar residues" evidence="1">
    <location>
        <begin position="679"/>
        <end position="689"/>
    </location>
</feature>
<gene>
    <name evidence="2" type="ORF">BSTOLATCC_MIC15578</name>
</gene>
<reference evidence="2" key="1">
    <citation type="submission" date="2021-09" db="EMBL/GenBank/DDBJ databases">
        <authorList>
            <consortium name="AG Swart"/>
            <person name="Singh M."/>
            <person name="Singh A."/>
            <person name="Seah K."/>
            <person name="Emmerich C."/>
        </authorList>
    </citation>
    <scope>NUCLEOTIDE SEQUENCE</scope>
    <source>
        <strain evidence="2">ATCC30299</strain>
    </source>
</reference>
<sequence length="827" mass="95780">MEEKQKHRDHYVFNTISAKLQPKFDSYIVQIHQFSQELTYLLTIAENDRVFAENNKDDIEQIKEALGKSANCENKLSRSIMTLHTLAQEIDEQLNWTWKILFSCQNEINKVYFILNDFISEEKEKLTSKSQEIANECRIQYSQLIWKEEGNNEEVIDKNLFRTPKVLFNNSISSHVCKEQAEISFSCTKLQLRGAHVCKKSVQHVIDVFNYNAQVLANFNNLQKVLLYLKLTLEKIDKIFKTIIGQANIKIKILDHIVGVNKTLLFNDDTFAGFIDKISRQENKLNEELSKLNTYITKFPAQLQTSDQSCLPISNILSQVSLKSTNYDKLKQAYSLGKSVSAFLQVLCEQKKENKFVNNVKKSNRRVSKIRISEKIDSIDFVVEVSLRRLSQLKNTSAEANKVFYHRLNNNILYKLIHMKSTILKKFQPHSTAISLSNARNRLTELMRAHIDARKEDPLNWDKNIRVLMLKKFDFASIENKVHHSYTLNAVGSHSYESSWELQCIGDDKYSSENSEEDQPSVEYSPSSSSSSSTVSESELSEISEISYKKTEIFDHNRYRNKIRGNQDFNISSLQDLTKSLNAEVKDIHKKGLTGWKKDLKNLRKREEKSLINNEVRKRFILEMEKRRELRNRTLENLMEKEKSFSPEKNSKNMTTIYELRSQTPEPSLLTQRSERNRSSQNDSQSMKYSKSIDIIKQVQNTVYKKSVQDVITKLGRHSGDTTSNGSRFDPATRRLGEKLINQISELTYINGMGMRKTISLLTRKKKGYLQQRIASIQQDRSLSPFLKIKSIRDEFSQYGNSKPVIPPSTTSITKVKGKNVYLMSLS</sequence>
<accession>A0AAU9IRP0</accession>